<dbReference type="SUPFAM" id="SSF81324">
    <property type="entry name" value="Voltage-gated potassium channels"/>
    <property type="match status" value="1"/>
</dbReference>
<dbReference type="Pfam" id="PF00027">
    <property type="entry name" value="cNMP_binding"/>
    <property type="match status" value="1"/>
</dbReference>
<evidence type="ECO:0000256" key="2">
    <source>
        <dbReference type="ARBA" id="ARBA00022448"/>
    </source>
</evidence>
<feature type="transmembrane region" description="Helical" evidence="10">
    <location>
        <begin position="720"/>
        <end position="739"/>
    </location>
</feature>
<evidence type="ECO:0000256" key="3">
    <source>
        <dbReference type="ARBA" id="ARBA00022692"/>
    </source>
</evidence>
<dbReference type="PANTHER" id="PTHR45689">
    <property type="entry name" value="I[[H]] CHANNEL, ISOFORM E"/>
    <property type="match status" value="1"/>
</dbReference>
<dbReference type="Gene3D" id="1.10.287.70">
    <property type="match status" value="1"/>
</dbReference>
<dbReference type="InterPro" id="IPR014710">
    <property type="entry name" value="RmlC-like_jellyroll"/>
</dbReference>
<dbReference type="VEuPathDB" id="FungiDB:KRP23_3681"/>
<dbReference type="HOGENOM" id="CLU_276533_0_0_1"/>
<dbReference type="InterPro" id="IPR051413">
    <property type="entry name" value="K/Na_HCN_channel"/>
</dbReference>
<keyword evidence="5" id="KW-0406">Ion transport</keyword>
<dbReference type="InterPro" id="IPR029058">
    <property type="entry name" value="AB_hydrolase_fold"/>
</dbReference>
<evidence type="ECO:0000256" key="11">
    <source>
        <dbReference type="SAM" id="SignalP"/>
    </source>
</evidence>
<proteinExistence type="predicted"/>
<dbReference type="PROSITE" id="PS50042">
    <property type="entry name" value="CNMP_BINDING_3"/>
    <property type="match status" value="1"/>
</dbReference>
<dbReference type="Gene3D" id="3.40.50.1820">
    <property type="entry name" value="alpha/beta hydrolase"/>
    <property type="match status" value="1"/>
</dbReference>
<comment type="subcellular location">
    <subcellularLocation>
        <location evidence="1">Membrane</location>
        <topology evidence="1">Multi-pass membrane protein</topology>
    </subcellularLocation>
</comment>
<feature type="transmembrane region" description="Helical" evidence="10">
    <location>
        <begin position="852"/>
        <end position="881"/>
    </location>
</feature>
<dbReference type="GO" id="GO:0035725">
    <property type="term" value="P:sodium ion transmembrane transport"/>
    <property type="evidence" value="ECO:0000318"/>
    <property type="project" value="GO_Central"/>
</dbReference>
<keyword evidence="2" id="KW-0813">Transport</keyword>
<evidence type="ECO:0000313" key="14">
    <source>
        <dbReference type="Proteomes" id="UP000005238"/>
    </source>
</evidence>
<dbReference type="VEuPathDB" id="FungiDB:KRP22_3082"/>
<evidence type="ECO:0000256" key="1">
    <source>
        <dbReference type="ARBA" id="ARBA00004141"/>
    </source>
</evidence>
<feature type="chain" id="PRO_5003587469" description="Cyclic nucleotide-binding domain-containing protein" evidence="11">
    <location>
        <begin position="29"/>
        <end position="1151"/>
    </location>
</feature>
<feature type="transmembrane region" description="Helical" evidence="10">
    <location>
        <begin position="649"/>
        <end position="671"/>
    </location>
</feature>
<dbReference type="SUPFAM" id="SSF51206">
    <property type="entry name" value="cAMP-binding domain-like"/>
    <property type="match status" value="1"/>
</dbReference>
<sequence length="1151" mass="127311">MCSRVNPFKRVAIALLAFAAITAPTTSAAQKGKGTVHGDLRASASAWPSLKLHFTLKRGSMHVYGQPEFDVYANPVVSEDGLSVIYDGYADFTQDSTLTSFEVGQDQTSSSECVQTNMLPPLNAMLPALNDATPVSTASLDGAKIKCSAGNLFKVTFRGLNLAVCASGSSGVHVYGSDMEISVTYLKKRVQVAAPKLNASAASQCEVVVNATAVTATATALLTGEPIPESEARSLDFGSDVALSATTCSCKSTPRPCLFIHGLGIDYAEEELQDSFPYYWGNLTDHAPCCTDFKYIMWNSQETGWDNATQQQTVCDLAASVTESGSPTEIADTIVVTHSMGGLLLASAVANGRCTLANSSSWVATSPPMTGSMGSDYAQEACDGEHTAFMEALGNITGQCPVLGGTLSLAYEDGTQASKELNDAYVAAQEVYRTRVHAVMCSDGYSGLFSIYQPMYWLLGVGLPHNSGENDGLVEFQSCAGGFPLDRFGDHYADQFYVTTLNHADTTFYNGDGLFSAAKKPVKWFDGAMGSMKGPSSDISASSRVIPEGETEVPPPREADMPSPKEEAELLAKLASPLIPQDASQVVPADQSTMLGSILPETTWKVIGKLAVLAKSMNAHTIDIYHDRKLNTSRFMVHPNSKMRRTWEVMTVCLVLYVCVMIPFIIGFQFVDWSRLSGMNTFIDVYFVADMVMTLRTGIVSNGEVVMDPKRVARKYFHSWFIVDLVSNFPLVLFVPSSGKSLKIVKLQKIPKLLRIGRLLKYLREYAKYYNLIVSFLGLAMGLHLFACLWASLFNECYGEFDEELCGEDELAPMYVQCIHTIMLMFLGIGESTTYSSIARLQNPELRANIELYYMSITVFMLGTVFSSFLFGNVLALLMSWDQQKAQFRNRMDMIKAEMKYYELPEELQHRVRRNYDYLWINQRAYSDMMLLNQPGISKPLKTTIALHLYKDLVKTVPFFAGSDSRFLGKVCLALETAVYLPGDTIIYCDDIGKEMFIVRKGLVEILIPDPENSEKRIYLRDGNFFGETALVIDVRRTNTVRAVNICDLNMLSKHAFNEIAAEYPEFGERMKRTVIKRQLDNMNIQSPVEKAKVHNQLTLVVEKSLKQRRMSVSLRTIYRAKKLGDKLKDIADRASKPAAALETWRIIRAQ</sequence>
<keyword evidence="7" id="KW-1071">Ligand-gated ion channel</keyword>
<dbReference type="InParanoid" id="H3HDF7"/>
<dbReference type="STRING" id="164328.H3HDF7"/>
<dbReference type="FunFam" id="1.10.287.630:FF:000001">
    <property type="entry name" value="Cyclic nucleotide-gated channel alpha 3"/>
    <property type="match status" value="1"/>
</dbReference>
<dbReference type="Proteomes" id="UP000005238">
    <property type="component" value="Unassembled WGS sequence"/>
</dbReference>
<keyword evidence="4 10" id="KW-1133">Transmembrane helix</keyword>
<evidence type="ECO:0000256" key="5">
    <source>
        <dbReference type="ARBA" id="ARBA00023065"/>
    </source>
</evidence>
<dbReference type="InterPro" id="IPR003938">
    <property type="entry name" value="K_chnl_volt-dep_EAG/ELK/ERG"/>
</dbReference>
<evidence type="ECO:0000256" key="4">
    <source>
        <dbReference type="ARBA" id="ARBA00022989"/>
    </source>
</evidence>
<evidence type="ECO:0000313" key="13">
    <source>
        <dbReference type="EnsemblProtists" id="Phyra96106"/>
    </source>
</evidence>
<name>H3HDF7_PHYRM</name>
<accession>H3HDF7</accession>
<dbReference type="GO" id="GO:0071805">
    <property type="term" value="P:potassium ion transmembrane transport"/>
    <property type="evidence" value="ECO:0000318"/>
    <property type="project" value="GO_Central"/>
</dbReference>
<reference evidence="14" key="1">
    <citation type="journal article" date="2006" name="Science">
        <title>Phytophthora genome sequences uncover evolutionary origins and mechanisms of pathogenesis.</title>
        <authorList>
            <person name="Tyler B.M."/>
            <person name="Tripathy S."/>
            <person name="Zhang X."/>
            <person name="Dehal P."/>
            <person name="Jiang R.H."/>
            <person name="Aerts A."/>
            <person name="Arredondo F.D."/>
            <person name="Baxter L."/>
            <person name="Bensasson D."/>
            <person name="Beynon J.L."/>
            <person name="Chapman J."/>
            <person name="Damasceno C.M."/>
            <person name="Dorrance A.E."/>
            <person name="Dou D."/>
            <person name="Dickerman A.W."/>
            <person name="Dubchak I.L."/>
            <person name="Garbelotto M."/>
            <person name="Gijzen M."/>
            <person name="Gordon S.G."/>
            <person name="Govers F."/>
            <person name="Grunwald N.J."/>
            <person name="Huang W."/>
            <person name="Ivors K.L."/>
            <person name="Jones R.W."/>
            <person name="Kamoun S."/>
            <person name="Krampis K."/>
            <person name="Lamour K.H."/>
            <person name="Lee M.K."/>
            <person name="McDonald W.H."/>
            <person name="Medina M."/>
            <person name="Meijer H.J."/>
            <person name="Nordberg E.K."/>
            <person name="Maclean D.J."/>
            <person name="Ospina-Giraldo M.D."/>
            <person name="Morris P.F."/>
            <person name="Phuntumart V."/>
            <person name="Putnam N.H."/>
            <person name="Rash S."/>
            <person name="Rose J.K."/>
            <person name="Sakihama Y."/>
            <person name="Salamov A.A."/>
            <person name="Savidor A."/>
            <person name="Scheuring C.F."/>
            <person name="Smith B.M."/>
            <person name="Sobral B.W."/>
            <person name="Terry A."/>
            <person name="Torto-Alalibo T.A."/>
            <person name="Win J."/>
            <person name="Xu Z."/>
            <person name="Zhang H."/>
            <person name="Grigoriev I.V."/>
            <person name="Rokhsar D.S."/>
            <person name="Boore J.L."/>
        </authorList>
    </citation>
    <scope>NUCLEOTIDE SEQUENCE [LARGE SCALE GENOMIC DNA]</scope>
    <source>
        <strain evidence="14">Pr102</strain>
    </source>
</reference>
<keyword evidence="11" id="KW-0732">Signal</keyword>
<evidence type="ECO:0000256" key="6">
    <source>
        <dbReference type="ARBA" id="ARBA00023136"/>
    </source>
</evidence>
<feature type="transmembrane region" description="Helical" evidence="10">
    <location>
        <begin position="769"/>
        <end position="794"/>
    </location>
</feature>
<protein>
    <recommendedName>
        <fullName evidence="12">Cyclic nucleotide-binding domain-containing protein</fullName>
    </recommendedName>
</protein>
<dbReference type="AlphaFoldDB" id="H3HDF7"/>
<dbReference type="CDD" id="cd00038">
    <property type="entry name" value="CAP_ED"/>
    <property type="match status" value="1"/>
</dbReference>
<dbReference type="GO" id="GO:0005249">
    <property type="term" value="F:voltage-gated potassium channel activity"/>
    <property type="evidence" value="ECO:0000318"/>
    <property type="project" value="GO_Central"/>
</dbReference>
<evidence type="ECO:0000256" key="8">
    <source>
        <dbReference type="ARBA" id="ARBA00023303"/>
    </source>
</evidence>
<feature type="domain" description="Cyclic nucleotide-binding" evidence="12">
    <location>
        <begin position="959"/>
        <end position="1078"/>
    </location>
</feature>
<dbReference type="SMART" id="SM00100">
    <property type="entry name" value="cNMP"/>
    <property type="match status" value="1"/>
</dbReference>
<dbReference type="InterPro" id="IPR018490">
    <property type="entry name" value="cNMP-bd_dom_sf"/>
</dbReference>
<dbReference type="VEuPathDB" id="FungiDB:KRP23_3824"/>
<dbReference type="EMBL" id="DS566059">
    <property type="status" value="NOT_ANNOTATED_CDS"/>
    <property type="molecule type" value="Genomic_DNA"/>
</dbReference>
<dbReference type="SUPFAM" id="SSF53474">
    <property type="entry name" value="alpha/beta-Hydrolases"/>
    <property type="match status" value="1"/>
</dbReference>
<keyword evidence="14" id="KW-1185">Reference proteome</keyword>
<evidence type="ECO:0000256" key="7">
    <source>
        <dbReference type="ARBA" id="ARBA00023286"/>
    </source>
</evidence>
<feature type="region of interest" description="Disordered" evidence="9">
    <location>
        <begin position="535"/>
        <end position="562"/>
    </location>
</feature>
<dbReference type="Gene3D" id="2.60.120.10">
    <property type="entry name" value="Jelly Rolls"/>
    <property type="match status" value="1"/>
</dbReference>
<evidence type="ECO:0000256" key="10">
    <source>
        <dbReference type="SAM" id="Phobius"/>
    </source>
</evidence>
<dbReference type="PANTHER" id="PTHR45689:SF13">
    <property type="entry name" value="CYCLIC NUCLEOTIDE-BINDING DOMAIN-CONTAINING PROTEIN"/>
    <property type="match status" value="1"/>
</dbReference>
<dbReference type="VEuPathDB" id="FungiDB:KRP22_2934"/>
<feature type="transmembrane region" description="Helical" evidence="10">
    <location>
        <begin position="683"/>
        <end position="700"/>
    </location>
</feature>
<dbReference type="GO" id="GO:0098855">
    <property type="term" value="C:HCN channel complex"/>
    <property type="evidence" value="ECO:0000318"/>
    <property type="project" value="GO_Central"/>
</dbReference>
<evidence type="ECO:0000256" key="9">
    <source>
        <dbReference type="SAM" id="MobiDB-lite"/>
    </source>
</evidence>
<keyword evidence="8" id="KW-0407">Ion channel</keyword>
<keyword evidence="6 10" id="KW-0472">Membrane</keyword>
<dbReference type="PRINTS" id="PR01463">
    <property type="entry name" value="EAGCHANLFMLY"/>
</dbReference>
<dbReference type="VEuPathDB" id="FungiDB:KRP23_3825"/>
<reference evidence="13" key="2">
    <citation type="submission" date="2015-06" db="UniProtKB">
        <authorList>
            <consortium name="EnsemblProtists"/>
        </authorList>
    </citation>
    <scope>IDENTIFICATION</scope>
    <source>
        <strain evidence="13">Pr102</strain>
    </source>
</reference>
<dbReference type="GO" id="GO:0003254">
    <property type="term" value="P:regulation of membrane depolarization"/>
    <property type="evidence" value="ECO:0000318"/>
    <property type="project" value="GO_Central"/>
</dbReference>
<evidence type="ECO:0000259" key="12">
    <source>
        <dbReference type="PROSITE" id="PS50042"/>
    </source>
</evidence>
<dbReference type="InterPro" id="IPR000595">
    <property type="entry name" value="cNMP-bd_dom"/>
</dbReference>
<keyword evidence="3 10" id="KW-0812">Transmembrane</keyword>
<dbReference type="EnsemblProtists" id="Phyra96106">
    <property type="protein sequence ID" value="Phyra96106"/>
    <property type="gene ID" value="Phyra96106"/>
</dbReference>
<feature type="transmembrane region" description="Helical" evidence="10">
    <location>
        <begin position="814"/>
        <end position="831"/>
    </location>
</feature>
<feature type="signal peptide" evidence="11">
    <location>
        <begin position="1"/>
        <end position="28"/>
    </location>
</feature>
<organism evidence="13 14">
    <name type="scientific">Phytophthora ramorum</name>
    <name type="common">Sudden oak death agent</name>
    <dbReference type="NCBI Taxonomy" id="164328"/>
    <lineage>
        <taxon>Eukaryota</taxon>
        <taxon>Sar</taxon>
        <taxon>Stramenopiles</taxon>
        <taxon>Oomycota</taxon>
        <taxon>Peronosporomycetes</taxon>
        <taxon>Peronosporales</taxon>
        <taxon>Peronosporaceae</taxon>
        <taxon>Phytophthora</taxon>
    </lineage>
</organism>
<dbReference type="eggNOG" id="KOG0498">
    <property type="taxonomic scope" value="Eukaryota"/>
</dbReference>
<dbReference type="Gene3D" id="1.10.287.630">
    <property type="entry name" value="Helix hairpin bin"/>
    <property type="match status" value="1"/>
</dbReference>